<dbReference type="Gene3D" id="3.30.40.10">
    <property type="entry name" value="Zinc/RING finger domain, C3HC4 (zinc finger)"/>
    <property type="match status" value="1"/>
</dbReference>
<evidence type="ECO:0000313" key="5">
    <source>
        <dbReference type="Proteomes" id="UP000825935"/>
    </source>
</evidence>
<feature type="domain" description="RING-type" evidence="3">
    <location>
        <begin position="27"/>
        <end position="72"/>
    </location>
</feature>
<gene>
    <name evidence="4" type="ORF">KP509_06G016400</name>
</gene>
<dbReference type="SUPFAM" id="SSF57850">
    <property type="entry name" value="RING/U-box"/>
    <property type="match status" value="1"/>
</dbReference>
<name>A0A8T2UG12_CERRI</name>
<dbReference type="Proteomes" id="UP000825935">
    <property type="component" value="Chromosome 6"/>
</dbReference>
<dbReference type="GO" id="GO:0008270">
    <property type="term" value="F:zinc ion binding"/>
    <property type="evidence" value="ECO:0007669"/>
    <property type="project" value="UniProtKB-KW"/>
</dbReference>
<dbReference type="SMART" id="SM00184">
    <property type="entry name" value="RING"/>
    <property type="match status" value="1"/>
</dbReference>
<dbReference type="InterPro" id="IPR001841">
    <property type="entry name" value="Znf_RING"/>
</dbReference>
<comment type="caution">
    <text evidence="4">The sequence shown here is derived from an EMBL/GenBank/DDBJ whole genome shotgun (WGS) entry which is preliminary data.</text>
</comment>
<protein>
    <recommendedName>
        <fullName evidence="3">RING-type domain-containing protein</fullName>
    </recommendedName>
</protein>
<dbReference type="Pfam" id="PF13639">
    <property type="entry name" value="zf-RING_2"/>
    <property type="match status" value="1"/>
</dbReference>
<evidence type="ECO:0000256" key="1">
    <source>
        <dbReference type="PROSITE-ProRule" id="PRU00175"/>
    </source>
</evidence>
<dbReference type="AlphaFoldDB" id="A0A8T2UG12"/>
<dbReference type="PROSITE" id="PS50089">
    <property type="entry name" value="ZF_RING_2"/>
    <property type="match status" value="1"/>
</dbReference>
<proteinExistence type="predicted"/>
<keyword evidence="1" id="KW-0863">Zinc-finger</keyword>
<dbReference type="EMBL" id="CM035411">
    <property type="protein sequence ID" value="KAH7434412.1"/>
    <property type="molecule type" value="Genomic_DNA"/>
</dbReference>
<dbReference type="PANTHER" id="PTHR46798">
    <property type="entry name" value="OS09G0511500 PROTEIN"/>
    <property type="match status" value="1"/>
</dbReference>
<evidence type="ECO:0000259" key="3">
    <source>
        <dbReference type="PROSITE" id="PS50089"/>
    </source>
</evidence>
<reference evidence="4" key="1">
    <citation type="submission" date="2021-08" db="EMBL/GenBank/DDBJ databases">
        <title>WGS assembly of Ceratopteris richardii.</title>
        <authorList>
            <person name="Marchant D.B."/>
            <person name="Chen G."/>
            <person name="Jenkins J."/>
            <person name="Shu S."/>
            <person name="Leebens-Mack J."/>
            <person name="Grimwood J."/>
            <person name="Schmutz J."/>
            <person name="Soltis P."/>
            <person name="Soltis D."/>
            <person name="Chen Z.-H."/>
        </authorList>
    </citation>
    <scope>NUCLEOTIDE SEQUENCE</scope>
    <source>
        <strain evidence="4">Whitten #5841</strain>
        <tissue evidence="4">Leaf</tissue>
    </source>
</reference>
<dbReference type="GO" id="GO:0004842">
    <property type="term" value="F:ubiquitin-protein transferase activity"/>
    <property type="evidence" value="ECO:0007669"/>
    <property type="project" value="InterPro"/>
</dbReference>
<accession>A0A8T2UG12</accession>
<dbReference type="InterPro" id="IPR013083">
    <property type="entry name" value="Znf_RING/FYVE/PHD"/>
</dbReference>
<evidence type="ECO:0000313" key="4">
    <source>
        <dbReference type="EMBL" id="KAH7434412.1"/>
    </source>
</evidence>
<keyword evidence="1" id="KW-0479">Metal-binding</keyword>
<keyword evidence="1" id="KW-0862">Zinc</keyword>
<dbReference type="OrthoDB" id="8062037at2759"/>
<keyword evidence="5" id="KW-1185">Reference proteome</keyword>
<dbReference type="PANTHER" id="PTHR46798:SF3">
    <property type="entry name" value="RING FINGER FAMILY PROTEIN"/>
    <property type="match status" value="1"/>
</dbReference>
<sequence>MGMTGAQFSEEEGFHAPDPKSWAMASCSVCLDAVVEGEGRSNALLKCGHIFHLDCIGSAFNAKGRMQCPNCRNIEPGQWLYADPGIPRDSVEEAIFQPEIDLYNSVHESHLDHQGSFEHISLTFEELTNSGDGYFNPIQVPGQNEQICPFLEVQYRQSHINQTDNPLSFRVQNLGHLNSIGTRWMTHARNARLSVPVQRTSWAPPNFSRSETNFYPYYGNPTSGVVATRPQFMQMRLGHRTNPGSLPGQMAHNRTDETTRRHSDFRLLASHSNANITSSRSMHGGVSGLQWEPVHTYVTYGVPAYWWTWSL</sequence>
<evidence type="ECO:0000256" key="2">
    <source>
        <dbReference type="SAM" id="MobiDB-lite"/>
    </source>
</evidence>
<feature type="region of interest" description="Disordered" evidence="2">
    <location>
        <begin position="240"/>
        <end position="260"/>
    </location>
</feature>
<organism evidence="4 5">
    <name type="scientific">Ceratopteris richardii</name>
    <name type="common">Triangle waterfern</name>
    <dbReference type="NCBI Taxonomy" id="49495"/>
    <lineage>
        <taxon>Eukaryota</taxon>
        <taxon>Viridiplantae</taxon>
        <taxon>Streptophyta</taxon>
        <taxon>Embryophyta</taxon>
        <taxon>Tracheophyta</taxon>
        <taxon>Polypodiopsida</taxon>
        <taxon>Polypodiidae</taxon>
        <taxon>Polypodiales</taxon>
        <taxon>Pteridineae</taxon>
        <taxon>Pteridaceae</taxon>
        <taxon>Parkerioideae</taxon>
        <taxon>Ceratopteris</taxon>
    </lineage>
</organism>
<dbReference type="InterPro" id="IPR044274">
    <property type="entry name" value="RFI2"/>
</dbReference>